<dbReference type="InterPro" id="IPR050338">
    <property type="entry name" value="DisA"/>
</dbReference>
<evidence type="ECO:0000256" key="6">
    <source>
        <dbReference type="ARBA" id="ARBA00022741"/>
    </source>
</evidence>
<evidence type="ECO:0000313" key="13">
    <source>
        <dbReference type="EMBL" id="MBC5582011.1"/>
    </source>
</evidence>
<dbReference type="InterPro" id="IPR034701">
    <property type="entry name" value="CdaA"/>
</dbReference>
<dbReference type="PROSITE" id="PS51794">
    <property type="entry name" value="DAC"/>
    <property type="match status" value="1"/>
</dbReference>
<dbReference type="Pfam" id="PF02457">
    <property type="entry name" value="DAC"/>
    <property type="match status" value="1"/>
</dbReference>
<dbReference type="EMBL" id="JACONZ010000004">
    <property type="protein sequence ID" value="MBC5582011.1"/>
    <property type="molecule type" value="Genomic_DNA"/>
</dbReference>
<keyword evidence="6 10" id="KW-0547">Nucleotide-binding</keyword>
<comment type="similarity">
    <text evidence="10">Belongs to the adenylate cyclase family. DacA/CdaA subfamily.</text>
</comment>
<evidence type="ECO:0000259" key="12">
    <source>
        <dbReference type="PROSITE" id="PS51794"/>
    </source>
</evidence>
<dbReference type="HAMAP" id="MF_01499">
    <property type="entry name" value="DacA"/>
    <property type="match status" value="1"/>
</dbReference>
<dbReference type="FunFam" id="3.40.1700.10:FF:000002">
    <property type="entry name" value="Diadenylate cyclase"/>
    <property type="match status" value="1"/>
</dbReference>
<feature type="compositionally biased region" description="Basic and acidic residues" evidence="11">
    <location>
        <begin position="293"/>
        <end position="305"/>
    </location>
</feature>
<dbReference type="InterPro" id="IPR045585">
    <property type="entry name" value="CdaA_N"/>
</dbReference>
<dbReference type="InterPro" id="IPR014046">
    <property type="entry name" value="C-di-AMP_synthase"/>
</dbReference>
<evidence type="ECO:0000256" key="9">
    <source>
        <dbReference type="ARBA" id="ARBA00023136"/>
    </source>
</evidence>
<keyword evidence="5 10" id="KW-0548">Nucleotidyltransferase</keyword>
<evidence type="ECO:0000256" key="2">
    <source>
        <dbReference type="ARBA" id="ARBA00022475"/>
    </source>
</evidence>
<reference evidence="13" key="1">
    <citation type="submission" date="2020-08" db="EMBL/GenBank/DDBJ databases">
        <title>Genome public.</title>
        <authorList>
            <person name="Liu C."/>
            <person name="Sun Q."/>
        </authorList>
    </citation>
    <scope>NUCLEOTIDE SEQUENCE</scope>
    <source>
        <strain evidence="13">BX8</strain>
    </source>
</reference>
<sequence>MNTGFWSFLEDVGNVLRDFKPADLLDIVVVAFLTYELIVLVRQTRAAQLVKGILILFVASFLSDLWAMRTLSYVLQKILQFGVLALVVVFQPEIRRALEQVGRTNIFAISIFKGKTPDEQLRERWKTAIATVCDAAEQMSDSRTGALIVFERRSNLSEIIKTGTVLNADINVEAIGTIFYEGTPLHDGAVVVRDARIKAAGCVLPLSANQDISKDMGTRHRAALGMSENSDALCVVVSEETGIISMAKNGVLIRRLDRQNLYNLLQMELIPDPPAEEERRTQRVLNRLRGKKAKEVSVDGDKKAE</sequence>
<organism evidence="13 14">
    <name type="scientific">Anaerofilum hominis</name>
    <dbReference type="NCBI Taxonomy" id="2763016"/>
    <lineage>
        <taxon>Bacteria</taxon>
        <taxon>Bacillati</taxon>
        <taxon>Bacillota</taxon>
        <taxon>Clostridia</taxon>
        <taxon>Eubacteriales</taxon>
        <taxon>Oscillospiraceae</taxon>
        <taxon>Anaerofilum</taxon>
    </lineage>
</organism>
<comment type="subunit">
    <text evidence="10">Probably a homodimer.</text>
</comment>
<dbReference type="NCBIfam" id="TIGR00159">
    <property type="entry name" value="diadenylate cyclase CdaA"/>
    <property type="match status" value="1"/>
</dbReference>
<dbReference type="PANTHER" id="PTHR34185">
    <property type="entry name" value="DIADENYLATE CYCLASE"/>
    <property type="match status" value="1"/>
</dbReference>
<proteinExistence type="inferred from homology"/>
<name>A0A923IAS5_9FIRM</name>
<gene>
    <name evidence="10" type="primary">dacA</name>
    <name evidence="13" type="ORF">H8S23_10890</name>
</gene>
<feature type="domain" description="DAC" evidence="12">
    <location>
        <begin position="91"/>
        <end position="258"/>
    </location>
</feature>
<keyword evidence="3 10" id="KW-0808">Transferase</keyword>
<comment type="caution">
    <text evidence="13">The sequence shown here is derived from an EMBL/GenBank/DDBJ whole genome shotgun (WGS) entry which is preliminary data.</text>
</comment>
<dbReference type="SUPFAM" id="SSF143597">
    <property type="entry name" value="YojJ-like"/>
    <property type="match status" value="1"/>
</dbReference>
<dbReference type="GO" id="GO:0106408">
    <property type="term" value="F:diadenylate cyclase activity"/>
    <property type="evidence" value="ECO:0007669"/>
    <property type="project" value="UniProtKB-EC"/>
</dbReference>
<dbReference type="AlphaFoldDB" id="A0A923IAS5"/>
<dbReference type="PANTHER" id="PTHR34185:SF1">
    <property type="entry name" value="DIADENYLATE CYCLASE"/>
    <property type="match status" value="1"/>
</dbReference>
<evidence type="ECO:0000256" key="3">
    <source>
        <dbReference type="ARBA" id="ARBA00022679"/>
    </source>
</evidence>
<dbReference type="GO" id="GO:0004016">
    <property type="term" value="F:adenylate cyclase activity"/>
    <property type="evidence" value="ECO:0007669"/>
    <property type="project" value="UniProtKB-UniRule"/>
</dbReference>
<dbReference type="GO" id="GO:0006171">
    <property type="term" value="P:cAMP biosynthetic process"/>
    <property type="evidence" value="ECO:0007669"/>
    <property type="project" value="InterPro"/>
</dbReference>
<evidence type="ECO:0000256" key="5">
    <source>
        <dbReference type="ARBA" id="ARBA00022695"/>
    </source>
</evidence>
<evidence type="ECO:0000256" key="4">
    <source>
        <dbReference type="ARBA" id="ARBA00022692"/>
    </source>
</evidence>
<keyword evidence="2 10" id="KW-1003">Cell membrane</keyword>
<protein>
    <recommendedName>
        <fullName evidence="10">Diadenylate cyclase</fullName>
        <shortName evidence="10">DAC</shortName>
        <ecNumber evidence="10">2.7.7.85</ecNumber>
    </recommendedName>
    <alternativeName>
        <fullName evidence="10">Cyclic-di-AMP synthase</fullName>
        <shortName evidence="10">c-di-AMP synthase</shortName>
    </alternativeName>
</protein>
<dbReference type="Proteomes" id="UP000659630">
    <property type="component" value="Unassembled WGS sequence"/>
</dbReference>
<dbReference type="PIRSF" id="PIRSF004793">
    <property type="entry name" value="UCP004793"/>
    <property type="match status" value="1"/>
</dbReference>
<evidence type="ECO:0000256" key="10">
    <source>
        <dbReference type="HAMAP-Rule" id="MF_01499"/>
    </source>
</evidence>
<keyword evidence="8 10" id="KW-1133">Transmembrane helix</keyword>
<comment type="catalytic activity">
    <reaction evidence="1 10">
        <text>2 ATP = 3',3'-c-di-AMP + 2 diphosphate</text>
        <dbReference type="Rhea" id="RHEA:35655"/>
        <dbReference type="ChEBI" id="CHEBI:30616"/>
        <dbReference type="ChEBI" id="CHEBI:33019"/>
        <dbReference type="ChEBI" id="CHEBI:71500"/>
        <dbReference type="EC" id="2.7.7.85"/>
    </reaction>
</comment>
<comment type="caution">
    <text evidence="10">Lacks conserved residue(s) required for the propagation of feature annotation.</text>
</comment>
<dbReference type="InterPro" id="IPR003390">
    <property type="entry name" value="DNA_integrity_scan_DisA_N"/>
</dbReference>
<feature type="transmembrane region" description="Helical" evidence="10">
    <location>
        <begin position="24"/>
        <end position="42"/>
    </location>
</feature>
<dbReference type="GO" id="GO:0005524">
    <property type="term" value="F:ATP binding"/>
    <property type="evidence" value="ECO:0007669"/>
    <property type="project" value="UniProtKB-UniRule"/>
</dbReference>
<keyword evidence="14" id="KW-1185">Reference proteome</keyword>
<keyword evidence="9 10" id="KW-0472">Membrane</keyword>
<keyword evidence="4 10" id="KW-0812">Transmembrane</keyword>
<dbReference type="Pfam" id="PF19293">
    <property type="entry name" value="CdaA_N"/>
    <property type="match status" value="1"/>
</dbReference>
<evidence type="ECO:0000256" key="8">
    <source>
        <dbReference type="ARBA" id="ARBA00022989"/>
    </source>
</evidence>
<dbReference type="InterPro" id="IPR036888">
    <property type="entry name" value="DNA_integrity_DisA_N_sf"/>
</dbReference>
<dbReference type="Gene3D" id="3.40.1700.10">
    <property type="entry name" value="DNA integrity scanning protein, DisA, N-terminal domain"/>
    <property type="match status" value="1"/>
</dbReference>
<dbReference type="EC" id="2.7.7.85" evidence="10"/>
<feature type="transmembrane region" description="Helical" evidence="10">
    <location>
        <begin position="49"/>
        <end position="67"/>
    </location>
</feature>
<evidence type="ECO:0000256" key="1">
    <source>
        <dbReference type="ARBA" id="ARBA00000877"/>
    </source>
</evidence>
<evidence type="ECO:0000256" key="7">
    <source>
        <dbReference type="ARBA" id="ARBA00022840"/>
    </source>
</evidence>
<keyword evidence="7 10" id="KW-0067">ATP-binding</keyword>
<comment type="function">
    <text evidence="10">Catalyzes the condensation of 2 ATP molecules into cyclic di-AMP (c-di-AMP), a second messenger used to regulate differing processes in different bacteria.</text>
</comment>
<accession>A0A923IAS5</accession>
<feature type="region of interest" description="Disordered" evidence="11">
    <location>
        <begin position="275"/>
        <end position="305"/>
    </location>
</feature>
<evidence type="ECO:0000256" key="11">
    <source>
        <dbReference type="SAM" id="MobiDB-lite"/>
    </source>
</evidence>
<evidence type="ECO:0000313" key="14">
    <source>
        <dbReference type="Proteomes" id="UP000659630"/>
    </source>
</evidence>